<proteinExistence type="predicted"/>
<dbReference type="Proteomes" id="UP001148838">
    <property type="component" value="Unassembled WGS sequence"/>
</dbReference>
<evidence type="ECO:0000313" key="1">
    <source>
        <dbReference type="EMBL" id="KAJ4436379.1"/>
    </source>
</evidence>
<protein>
    <submittedName>
        <fullName evidence="1">Uncharacterized protein</fullName>
    </submittedName>
</protein>
<name>A0ABQ8SQA9_PERAM</name>
<organism evidence="1 2">
    <name type="scientific">Periplaneta americana</name>
    <name type="common">American cockroach</name>
    <name type="synonym">Blatta americana</name>
    <dbReference type="NCBI Taxonomy" id="6978"/>
    <lineage>
        <taxon>Eukaryota</taxon>
        <taxon>Metazoa</taxon>
        <taxon>Ecdysozoa</taxon>
        <taxon>Arthropoda</taxon>
        <taxon>Hexapoda</taxon>
        <taxon>Insecta</taxon>
        <taxon>Pterygota</taxon>
        <taxon>Neoptera</taxon>
        <taxon>Polyneoptera</taxon>
        <taxon>Dictyoptera</taxon>
        <taxon>Blattodea</taxon>
        <taxon>Blattoidea</taxon>
        <taxon>Blattidae</taxon>
        <taxon>Blattinae</taxon>
        <taxon>Periplaneta</taxon>
    </lineage>
</organism>
<reference evidence="1 2" key="1">
    <citation type="journal article" date="2022" name="Allergy">
        <title>Genome assembly and annotation of Periplaneta americana reveal a comprehensive cockroach allergen profile.</title>
        <authorList>
            <person name="Wang L."/>
            <person name="Xiong Q."/>
            <person name="Saelim N."/>
            <person name="Wang L."/>
            <person name="Nong W."/>
            <person name="Wan A.T."/>
            <person name="Shi M."/>
            <person name="Liu X."/>
            <person name="Cao Q."/>
            <person name="Hui J.H.L."/>
            <person name="Sookrung N."/>
            <person name="Leung T.F."/>
            <person name="Tungtrongchitr A."/>
            <person name="Tsui S.K.W."/>
        </authorList>
    </citation>
    <scope>NUCLEOTIDE SEQUENCE [LARGE SCALE GENOMIC DNA]</scope>
    <source>
        <strain evidence="1">PWHHKU_190912</strain>
    </source>
</reference>
<sequence>MRRSAIVHKPVICSCDGPGSSDVEDIDKTIGTYLSKHRMRHPKSAVERVTLPTPLDGMDILQYAQCNPYGDRNNSFCIRNSQYDLVVSVTFGRYCKSKHDIVQIAATQPPEVHEEKRKIYEPTIQYLSAKYNIEKISYRSLLRSERTDRLDTATCTQTLLSTDVHIRTDHVRYTLRYLHCFSVDSCPHPSDSALNGILAVKIKFHLQYLPYWIYKIIHCSRAIVRQNFKTPIVIATSTYAKQMIRNCFLFGRLLYMLGKNPQKIRGNAEILVEASKAIELEVNPEKTKYMIMSPDQNIVRNGTIKIEDLSFEEVEKFEQE</sequence>
<keyword evidence="2" id="KW-1185">Reference proteome</keyword>
<gene>
    <name evidence="1" type="ORF">ANN_19011</name>
</gene>
<accession>A0ABQ8SQA9</accession>
<dbReference type="EMBL" id="JAJSOF020000023">
    <property type="protein sequence ID" value="KAJ4436379.1"/>
    <property type="molecule type" value="Genomic_DNA"/>
</dbReference>
<evidence type="ECO:0000313" key="2">
    <source>
        <dbReference type="Proteomes" id="UP001148838"/>
    </source>
</evidence>
<comment type="caution">
    <text evidence="1">The sequence shown here is derived from an EMBL/GenBank/DDBJ whole genome shotgun (WGS) entry which is preliminary data.</text>
</comment>